<evidence type="ECO:0000313" key="2">
    <source>
        <dbReference type="Proteomes" id="UP000695022"/>
    </source>
</evidence>
<feature type="region of interest" description="Disordered" evidence="1">
    <location>
        <begin position="80"/>
        <end position="109"/>
    </location>
</feature>
<accession>A0ABM1F0I1</accession>
<sequence>MASLIKVCIPKVCIPKGYILKVCILKVCILKMCTNGVHPKAVHPKGVHPEGVHPECVHPECVHPKGVHPKGVHPKGVHPKGVHPKGVHPKDVHPNGVHPKDVHPNGVHPKSEDYITEPLFGKPIHETHIELPFFEGQKPHDDADEMLGDASYRYLTSEEMKGLGDDSVMPHRDEILEVIPRDQRQTRDYLEAAPIIRPEKEREHDNVEHARQEAPPAGEQPLEQPLVREIEKEIMLQNIMNDT</sequence>
<evidence type="ECO:0000256" key="1">
    <source>
        <dbReference type="SAM" id="MobiDB-lite"/>
    </source>
</evidence>
<feature type="non-terminal residue" evidence="3">
    <location>
        <position position="243"/>
    </location>
</feature>
<name>A0ABM1F0I1_PRICU</name>
<dbReference type="Proteomes" id="UP000695022">
    <property type="component" value="Unplaced"/>
</dbReference>
<feature type="region of interest" description="Disordered" evidence="1">
    <location>
        <begin position="197"/>
        <end position="225"/>
    </location>
</feature>
<keyword evidence="2" id="KW-1185">Reference proteome</keyword>
<proteinExistence type="predicted"/>
<organism evidence="2 3">
    <name type="scientific">Priapulus caudatus</name>
    <name type="common">Priapulid worm</name>
    <dbReference type="NCBI Taxonomy" id="37621"/>
    <lineage>
        <taxon>Eukaryota</taxon>
        <taxon>Metazoa</taxon>
        <taxon>Ecdysozoa</taxon>
        <taxon>Scalidophora</taxon>
        <taxon>Priapulida</taxon>
        <taxon>Priapulimorpha</taxon>
        <taxon>Priapulimorphida</taxon>
        <taxon>Priapulidae</taxon>
        <taxon>Priapulus</taxon>
    </lineage>
</organism>
<gene>
    <name evidence="3" type="primary">LOC106817763</name>
</gene>
<feature type="compositionally biased region" description="Basic and acidic residues" evidence="1">
    <location>
        <begin position="88"/>
        <end position="109"/>
    </location>
</feature>
<reference evidence="3" key="1">
    <citation type="submission" date="2025-08" db="UniProtKB">
        <authorList>
            <consortium name="RefSeq"/>
        </authorList>
    </citation>
    <scope>IDENTIFICATION</scope>
</reference>
<dbReference type="RefSeq" id="XP_014677952.1">
    <property type="nucleotide sequence ID" value="XM_014822466.1"/>
</dbReference>
<feature type="compositionally biased region" description="Basic and acidic residues" evidence="1">
    <location>
        <begin position="197"/>
        <end position="212"/>
    </location>
</feature>
<evidence type="ECO:0000313" key="3">
    <source>
        <dbReference type="RefSeq" id="XP_014677952.1"/>
    </source>
</evidence>
<dbReference type="GeneID" id="106817763"/>
<protein>
    <submittedName>
        <fullName evidence="3">Uncharacterized protein LOC106817763</fullName>
    </submittedName>
</protein>